<proteinExistence type="predicted"/>
<accession>A0ABT5RW77</accession>
<dbReference type="Pfam" id="PF11828">
    <property type="entry name" value="DUF3348"/>
    <property type="match status" value="1"/>
</dbReference>
<comment type="caution">
    <text evidence="1">The sequence shown here is derived from an EMBL/GenBank/DDBJ whole genome shotgun (WGS) entry which is preliminary data.</text>
</comment>
<name>A0ABT5RW77_9BURK</name>
<dbReference type="Proteomes" id="UP001148932">
    <property type="component" value="Unassembled WGS sequence"/>
</dbReference>
<gene>
    <name evidence="1" type="ORF">OIN59_11010</name>
</gene>
<reference evidence="1" key="1">
    <citation type="submission" date="2022-10" db="EMBL/GenBank/DDBJ databases">
        <title>Description of microaerobic benzene degrading bacteria.</title>
        <authorList>
            <person name="Bedics A."/>
            <person name="Tancsics A."/>
            <person name="Banerjee S."/>
        </authorList>
    </citation>
    <scope>NUCLEOTIDE SEQUENCE</scope>
    <source>
        <strain evidence="1">D2M1</strain>
    </source>
</reference>
<keyword evidence="2" id="KW-1185">Reference proteome</keyword>
<evidence type="ECO:0000313" key="2">
    <source>
        <dbReference type="Proteomes" id="UP001148932"/>
    </source>
</evidence>
<evidence type="ECO:0000313" key="1">
    <source>
        <dbReference type="EMBL" id="MDD2177964.1"/>
    </source>
</evidence>
<dbReference type="RefSeq" id="WP_274110191.1">
    <property type="nucleotide sequence ID" value="NZ_JAPCKI010000005.1"/>
</dbReference>
<protein>
    <submittedName>
        <fullName evidence="1">DUF3348 domain-containing protein</fullName>
    </submittedName>
</protein>
<dbReference type="InterPro" id="IPR021783">
    <property type="entry name" value="DUF3348"/>
</dbReference>
<sequence>MTQHHRLNSSPLVVLLQQWTREASERTTHPSSASKAPDVAEQLSQWLGTVDAVQLSRALHAIESLPSQAAAAQCPALALNVAALTGLVQQARVDLEALLTTKPAAPKPQRARADNTPVELPDPMVDTDFATHAPRYLDLQKQIELRLQALRTQVRQTIAQGTATLRQVAALDAVMERMLAPREQRLWALLPAHLERRLAHRHRQHQHRLMVQALADEPARWRQAGGWLWAFERDMQALLMAELQARMEPITGLLEAAQNDTTGQRE</sequence>
<organism evidence="1 2">
    <name type="scientific">Acidovorax benzenivorans</name>
    <dbReference type="NCBI Taxonomy" id="2987520"/>
    <lineage>
        <taxon>Bacteria</taxon>
        <taxon>Pseudomonadati</taxon>
        <taxon>Pseudomonadota</taxon>
        <taxon>Betaproteobacteria</taxon>
        <taxon>Burkholderiales</taxon>
        <taxon>Comamonadaceae</taxon>
        <taxon>Acidovorax</taxon>
    </lineage>
</organism>
<dbReference type="EMBL" id="JAPCKI010000005">
    <property type="protein sequence ID" value="MDD2177964.1"/>
    <property type="molecule type" value="Genomic_DNA"/>
</dbReference>